<dbReference type="STRING" id="67767.A0A0J7NTN1"/>
<feature type="region of interest" description="Disordered" evidence="1">
    <location>
        <begin position="146"/>
        <end position="172"/>
    </location>
</feature>
<sequence>MPISPASDVCSSDSAGSSPSMDDCGESIMEEGTVSRYGHSLTPDEPVILDKKGDDYALWSTSHPHLKYSPNFKSHSPSQSSYQSEMYSPCGSSPGRGGAYMPMSPATTAHSHSRGSSLVEESNVDGYVPMAPVGNDGYVDMESGPGNSHNGHFPDDMSQNDGSSCSVTSGTPSTDLRFSEYHLDKVTSFLTPGEDLQARPTRAYSVGSRPEQANRHRKNRHELYI</sequence>
<proteinExistence type="predicted"/>
<feature type="compositionally biased region" description="Low complexity" evidence="1">
    <location>
        <begin position="7"/>
        <end position="22"/>
    </location>
</feature>
<dbReference type="OrthoDB" id="946068at2759"/>
<accession>A0A0J7NTN1</accession>
<keyword evidence="2" id="KW-0675">Receptor</keyword>
<dbReference type="PaxDb" id="67767-A0A0J7NTN1"/>
<evidence type="ECO:0000256" key="1">
    <source>
        <dbReference type="SAM" id="MobiDB-lite"/>
    </source>
</evidence>
<comment type="caution">
    <text evidence="2">The sequence shown here is derived from an EMBL/GenBank/DDBJ whole genome shotgun (WGS) entry which is preliminary data.</text>
</comment>
<feature type="region of interest" description="Disordered" evidence="1">
    <location>
        <begin position="68"/>
        <end position="99"/>
    </location>
</feature>
<organism evidence="2 3">
    <name type="scientific">Lasius niger</name>
    <name type="common">Black garden ant</name>
    <dbReference type="NCBI Taxonomy" id="67767"/>
    <lineage>
        <taxon>Eukaryota</taxon>
        <taxon>Metazoa</taxon>
        <taxon>Ecdysozoa</taxon>
        <taxon>Arthropoda</taxon>
        <taxon>Hexapoda</taxon>
        <taxon>Insecta</taxon>
        <taxon>Pterygota</taxon>
        <taxon>Neoptera</taxon>
        <taxon>Endopterygota</taxon>
        <taxon>Hymenoptera</taxon>
        <taxon>Apocrita</taxon>
        <taxon>Aculeata</taxon>
        <taxon>Formicoidea</taxon>
        <taxon>Formicidae</taxon>
        <taxon>Formicinae</taxon>
        <taxon>Lasius</taxon>
        <taxon>Lasius</taxon>
    </lineage>
</organism>
<feature type="compositionally biased region" description="Low complexity" evidence="1">
    <location>
        <begin position="74"/>
        <end position="89"/>
    </location>
</feature>
<dbReference type="EMBL" id="LBMM01001767">
    <property type="protein sequence ID" value="KMQ95780.1"/>
    <property type="molecule type" value="Genomic_DNA"/>
</dbReference>
<evidence type="ECO:0000313" key="3">
    <source>
        <dbReference type="Proteomes" id="UP000036403"/>
    </source>
</evidence>
<gene>
    <name evidence="2" type="ORF">RF55_3980</name>
</gene>
<reference evidence="2 3" key="1">
    <citation type="submission" date="2015-04" db="EMBL/GenBank/DDBJ databases">
        <title>Lasius niger genome sequencing.</title>
        <authorList>
            <person name="Konorov E.A."/>
            <person name="Nikitin M.A."/>
            <person name="Kirill M.V."/>
            <person name="Chang P."/>
        </authorList>
    </citation>
    <scope>NUCLEOTIDE SEQUENCE [LARGE SCALE GENOMIC DNA]</scope>
    <source>
        <tissue evidence="2">Whole</tissue>
    </source>
</reference>
<name>A0A0J7NTN1_LASNI</name>
<feature type="compositionally biased region" description="Polar residues" evidence="1">
    <location>
        <begin position="157"/>
        <end position="172"/>
    </location>
</feature>
<evidence type="ECO:0000313" key="2">
    <source>
        <dbReference type="EMBL" id="KMQ95780.1"/>
    </source>
</evidence>
<dbReference type="Proteomes" id="UP000036403">
    <property type="component" value="Unassembled WGS sequence"/>
</dbReference>
<keyword evidence="3" id="KW-1185">Reference proteome</keyword>
<feature type="region of interest" description="Disordered" evidence="1">
    <location>
        <begin position="192"/>
        <end position="225"/>
    </location>
</feature>
<dbReference type="AlphaFoldDB" id="A0A0J7NTN1"/>
<feature type="region of interest" description="Disordered" evidence="1">
    <location>
        <begin position="1"/>
        <end position="43"/>
    </location>
</feature>
<feature type="compositionally biased region" description="Basic residues" evidence="1">
    <location>
        <begin position="215"/>
        <end position="225"/>
    </location>
</feature>
<protein>
    <submittedName>
        <fullName evidence="2">Insulin receptor substrate 1-b</fullName>
    </submittedName>
</protein>